<dbReference type="InterPro" id="IPR027267">
    <property type="entry name" value="AH/BAR_dom_sf"/>
</dbReference>
<protein>
    <submittedName>
        <fullName evidence="4">DUF4435 domain-containing protein</fullName>
    </submittedName>
</protein>
<keyword evidence="1" id="KW-0175">Coiled coil</keyword>
<organism evidence="4">
    <name type="scientific">Soboliphyme baturini</name>
    <dbReference type="NCBI Taxonomy" id="241478"/>
    <lineage>
        <taxon>Eukaryota</taxon>
        <taxon>Metazoa</taxon>
        <taxon>Ecdysozoa</taxon>
        <taxon>Nematoda</taxon>
        <taxon>Enoplea</taxon>
        <taxon>Dorylaimia</taxon>
        <taxon>Dioctophymatida</taxon>
        <taxon>Dioctophymatoidea</taxon>
        <taxon>Soboliphymatidae</taxon>
        <taxon>Soboliphyme</taxon>
    </lineage>
</organism>
<keyword evidence="3" id="KW-1185">Reference proteome</keyword>
<accession>A0A183IUN9</accession>
<dbReference type="OrthoDB" id="5981864at2759"/>
<dbReference type="WBParaSite" id="SBAD_0000761001-mRNA-1">
    <property type="protein sequence ID" value="SBAD_0000761001-mRNA-1"/>
    <property type="gene ID" value="SBAD_0000761001"/>
</dbReference>
<reference evidence="4" key="1">
    <citation type="submission" date="2016-06" db="UniProtKB">
        <authorList>
            <consortium name="WormBaseParasite"/>
        </authorList>
    </citation>
    <scope>IDENTIFICATION</scope>
</reference>
<dbReference type="Gene3D" id="1.20.1270.60">
    <property type="entry name" value="Arfaptin homology (AH) domain/BAR domain"/>
    <property type="match status" value="1"/>
</dbReference>
<evidence type="ECO:0000313" key="2">
    <source>
        <dbReference type="EMBL" id="VDP12747.1"/>
    </source>
</evidence>
<gene>
    <name evidence="2" type="ORF">SBAD_LOCUS7336</name>
</gene>
<dbReference type="SUPFAM" id="SSF103657">
    <property type="entry name" value="BAR/IMD domain-like"/>
    <property type="match status" value="1"/>
</dbReference>
<evidence type="ECO:0000256" key="1">
    <source>
        <dbReference type="ARBA" id="ARBA00023054"/>
    </source>
</evidence>
<dbReference type="Proteomes" id="UP000270296">
    <property type="component" value="Unassembled WGS sequence"/>
</dbReference>
<sequence>MKTYQLCFAACCNAECKYKVAESQKNRFEEAFPKKIGYRKHKALEKELEKVFFDGRCFQREGRFMEFSMKALKARNDYLLCIDAANAALHKYFADDLSDLIDTEDCQNWAQNLDIRADKQRFLESNHSLFVLPRKFEFRPQNGDEMRHVSAQKSVQDDLIQRVWQLQQRLLQLRTESEEVRL</sequence>
<name>A0A183IUN9_9BILA</name>
<dbReference type="AlphaFoldDB" id="A0A183IUN9"/>
<reference evidence="2 3" key="2">
    <citation type="submission" date="2018-11" db="EMBL/GenBank/DDBJ databases">
        <authorList>
            <consortium name="Pathogen Informatics"/>
        </authorList>
    </citation>
    <scope>NUCLEOTIDE SEQUENCE [LARGE SCALE GENOMIC DNA]</scope>
</reference>
<dbReference type="InterPro" id="IPR051627">
    <property type="entry name" value="SLIT-ROBO_RhoGAP"/>
</dbReference>
<dbReference type="EMBL" id="UZAM01010538">
    <property type="protein sequence ID" value="VDP12747.1"/>
    <property type="molecule type" value="Genomic_DNA"/>
</dbReference>
<evidence type="ECO:0000313" key="3">
    <source>
        <dbReference type="Proteomes" id="UP000270296"/>
    </source>
</evidence>
<dbReference type="PANTHER" id="PTHR14166">
    <property type="entry name" value="SLIT-ROBO RHO GTPASE ACTIVATING PROTEIN"/>
    <property type="match status" value="1"/>
</dbReference>
<proteinExistence type="predicted"/>
<evidence type="ECO:0000313" key="4">
    <source>
        <dbReference type="WBParaSite" id="SBAD_0000761001-mRNA-1"/>
    </source>
</evidence>